<dbReference type="InterPro" id="IPR003500">
    <property type="entry name" value="RpiB_LacA_LacB"/>
</dbReference>
<dbReference type="PANTHER" id="PTHR30345:SF0">
    <property type="entry name" value="DNA DAMAGE-REPAIR_TOLERATION PROTEIN DRT102"/>
    <property type="match status" value="1"/>
</dbReference>
<sequence>MKVAIAGDHAGFEYKKIILRYLQEQNYQTADFGPYTDESMDYPDTAHQLSSAVESGEYEFGILICGSGNGVCMTANHHKGIRAGLAWNVEVAALIRQHNNANVICLPARFIDENLALDCVKTFLSTEFEGGRHARRADKISC</sequence>
<organism evidence="3 4">
    <name type="scientific">Emticicia oligotrophica (strain DSM 17448 / CIP 109782 / MTCC 6937 / GPTSA100-15)</name>
    <dbReference type="NCBI Taxonomy" id="929562"/>
    <lineage>
        <taxon>Bacteria</taxon>
        <taxon>Pseudomonadati</taxon>
        <taxon>Bacteroidota</taxon>
        <taxon>Cytophagia</taxon>
        <taxon>Cytophagales</taxon>
        <taxon>Leadbetterellaceae</taxon>
        <taxon>Emticicia</taxon>
    </lineage>
</organism>
<reference evidence="3 4" key="1">
    <citation type="submission" date="2011-07" db="EMBL/GenBank/DDBJ databases">
        <title>The complete genome of chromosome of Emticicia oligotrophica DSM 17448.</title>
        <authorList>
            <consortium name="US DOE Joint Genome Institute (JGI-PGF)"/>
            <person name="Lucas S."/>
            <person name="Han J."/>
            <person name="Lapidus A."/>
            <person name="Bruce D."/>
            <person name="Goodwin L."/>
            <person name="Pitluck S."/>
            <person name="Peters L."/>
            <person name="Kyrpides N."/>
            <person name="Mavromatis K."/>
            <person name="Ivanova N."/>
            <person name="Ovchinnikova G."/>
            <person name="Teshima H."/>
            <person name="Detter J.C."/>
            <person name="Tapia R."/>
            <person name="Han C."/>
            <person name="Land M."/>
            <person name="Hauser L."/>
            <person name="Markowitz V."/>
            <person name="Cheng J.-F."/>
            <person name="Hugenholtz P."/>
            <person name="Woyke T."/>
            <person name="Wu D."/>
            <person name="Tindall B."/>
            <person name="Pomrenke H."/>
            <person name="Brambilla E."/>
            <person name="Klenk H.-P."/>
            <person name="Eisen J.A."/>
        </authorList>
    </citation>
    <scope>NUCLEOTIDE SEQUENCE [LARGE SCALE GENOMIC DNA]</scope>
    <source>
        <strain evidence="3 4">DSM 17448</strain>
    </source>
</reference>
<name>A0ABN4AT60_EMTOG</name>
<proteinExistence type="inferred from homology"/>
<dbReference type="PANTHER" id="PTHR30345">
    <property type="entry name" value="RIBOSE-5-PHOSPHATE ISOMERASE B"/>
    <property type="match status" value="1"/>
</dbReference>
<evidence type="ECO:0000313" key="4">
    <source>
        <dbReference type="Proteomes" id="UP000002875"/>
    </source>
</evidence>
<dbReference type="GO" id="GO:0016853">
    <property type="term" value="F:isomerase activity"/>
    <property type="evidence" value="ECO:0007669"/>
    <property type="project" value="UniProtKB-KW"/>
</dbReference>
<protein>
    <submittedName>
        <fullName evidence="3">Sugar-phosphate isomerase, RpiB/LacA/LacB family</fullName>
    </submittedName>
</protein>
<comment type="similarity">
    <text evidence="1">Belongs to the LacAB/RpiB family.</text>
</comment>
<dbReference type="NCBIfam" id="TIGR01120">
    <property type="entry name" value="rpiB"/>
    <property type="match status" value="1"/>
</dbReference>
<dbReference type="EMBL" id="CP002961">
    <property type="protein sequence ID" value="AFK04892.1"/>
    <property type="molecule type" value="Genomic_DNA"/>
</dbReference>
<evidence type="ECO:0000256" key="2">
    <source>
        <dbReference type="ARBA" id="ARBA00023235"/>
    </source>
</evidence>
<accession>A0ABN4AT60</accession>
<dbReference type="InterPro" id="IPR036569">
    <property type="entry name" value="RpiB_LacA_LacB_sf"/>
</dbReference>
<dbReference type="Pfam" id="PF02502">
    <property type="entry name" value="LacAB_rpiB"/>
    <property type="match status" value="1"/>
</dbReference>
<keyword evidence="2 3" id="KW-0413">Isomerase</keyword>
<dbReference type="RefSeq" id="WP_015030580.1">
    <property type="nucleotide sequence ID" value="NC_018748.1"/>
</dbReference>
<dbReference type="InterPro" id="IPR004785">
    <property type="entry name" value="RpiB"/>
</dbReference>
<dbReference type="Gene3D" id="3.40.1400.10">
    <property type="entry name" value="Sugar-phosphate isomerase, RpiB/LacA/LacB"/>
    <property type="match status" value="1"/>
</dbReference>
<keyword evidence="4" id="KW-1185">Reference proteome</keyword>
<dbReference type="NCBIfam" id="TIGR00689">
    <property type="entry name" value="rpiB_lacA_lacB"/>
    <property type="match status" value="1"/>
</dbReference>
<dbReference type="Proteomes" id="UP000002875">
    <property type="component" value="Chromosome"/>
</dbReference>
<evidence type="ECO:0000313" key="3">
    <source>
        <dbReference type="EMBL" id="AFK04892.1"/>
    </source>
</evidence>
<dbReference type="PIRSF" id="PIRSF005384">
    <property type="entry name" value="RpiB_LacA_B"/>
    <property type="match status" value="1"/>
</dbReference>
<evidence type="ECO:0000256" key="1">
    <source>
        <dbReference type="ARBA" id="ARBA00008754"/>
    </source>
</evidence>
<dbReference type="NCBIfam" id="NF004051">
    <property type="entry name" value="PRK05571.1"/>
    <property type="match status" value="1"/>
</dbReference>
<gene>
    <name evidence="3" type="ordered locus">Emtol_3766</name>
</gene>
<dbReference type="SUPFAM" id="SSF89623">
    <property type="entry name" value="Ribose/Galactose isomerase RpiB/AlsB"/>
    <property type="match status" value="1"/>
</dbReference>